<protein>
    <submittedName>
        <fullName evidence="1">Uncharacterized protein</fullName>
    </submittedName>
</protein>
<keyword evidence="2" id="KW-1185">Reference proteome</keyword>
<gene>
    <name evidence="1" type="ORF">dnl_40250</name>
</gene>
<dbReference type="EMBL" id="CP061799">
    <property type="protein sequence ID" value="QTA81682.1"/>
    <property type="molecule type" value="Genomic_DNA"/>
</dbReference>
<dbReference type="KEGG" id="dli:dnl_40250"/>
<evidence type="ECO:0000313" key="2">
    <source>
        <dbReference type="Proteomes" id="UP000663720"/>
    </source>
</evidence>
<name>A0A975BAC9_9BACT</name>
<evidence type="ECO:0000313" key="1">
    <source>
        <dbReference type="EMBL" id="QTA81682.1"/>
    </source>
</evidence>
<sequence>MSDIDKVTQENSADVEETAAAIIEIENQIIDMKNLVLKLISLIRGKDDLRYVHKRFDKF</sequence>
<dbReference type="Proteomes" id="UP000663720">
    <property type="component" value="Chromosome"/>
</dbReference>
<reference evidence="1" key="1">
    <citation type="journal article" date="2021" name="Microb. Physiol.">
        <title>Proteogenomic Insights into the Physiology of Marine, Sulfate-Reducing, Filamentous Desulfonema limicola and Desulfonema magnum.</title>
        <authorList>
            <person name="Schnaars V."/>
            <person name="Wohlbrand L."/>
            <person name="Scheve S."/>
            <person name="Hinrichs C."/>
            <person name="Reinhardt R."/>
            <person name="Rabus R."/>
        </authorList>
    </citation>
    <scope>NUCLEOTIDE SEQUENCE</scope>
    <source>
        <strain evidence="1">5ac10</strain>
    </source>
</reference>
<dbReference type="AlphaFoldDB" id="A0A975BAC9"/>
<proteinExistence type="predicted"/>
<accession>A0A975BAC9</accession>
<organism evidence="1 2">
    <name type="scientific">Desulfonema limicola</name>
    <dbReference type="NCBI Taxonomy" id="45656"/>
    <lineage>
        <taxon>Bacteria</taxon>
        <taxon>Pseudomonadati</taxon>
        <taxon>Thermodesulfobacteriota</taxon>
        <taxon>Desulfobacteria</taxon>
        <taxon>Desulfobacterales</taxon>
        <taxon>Desulfococcaceae</taxon>
        <taxon>Desulfonema</taxon>
    </lineage>
</organism>
<dbReference type="RefSeq" id="WP_207687692.1">
    <property type="nucleotide sequence ID" value="NZ_CP061799.1"/>
</dbReference>